<evidence type="ECO:0000313" key="3">
    <source>
        <dbReference type="Proteomes" id="UP000694904"/>
    </source>
</evidence>
<feature type="signal peptide" evidence="2">
    <location>
        <begin position="1"/>
        <end position="16"/>
    </location>
</feature>
<dbReference type="Proteomes" id="UP000694904">
    <property type="component" value="Chromosome 5"/>
</dbReference>
<sequence length="244" mass="27953">MHLVLHLTVWTSMVMAINLPDKEALYQTAILATTEVIVKQMELYNYGKALSSQVITDITKNVTKSIFSGKTIKEMLWQMVKWCEDNSSTDIFQINYCKNQSNRGDITANNNYGDLQYSDEAYGDDAYNAVTDEQTDKPDENGPDPDYLEYARFLAPANITTTKQPTFVSNTGIQKPITITEDNTKYDGLHSYICLIENAHLKCYAYRYDPGRDISVIEPKPLRRLVPYRPHKNKTSTTPKKRRK</sequence>
<reference evidence="3" key="1">
    <citation type="journal article" date="1997" name="Nucleic Acids Res.">
        <title>tRNAscan-SE: a program for improved detection of transfer RNA genes in genomic sequence.</title>
        <authorList>
            <person name="Lowe T.M."/>
            <person name="Eddy S.R."/>
        </authorList>
    </citation>
    <scope>NUCLEOTIDE SEQUENCE [LARGE SCALE GENOMIC DNA]</scope>
</reference>
<evidence type="ECO:0000256" key="2">
    <source>
        <dbReference type="SAM" id="SignalP"/>
    </source>
</evidence>
<keyword evidence="2" id="KW-0732">Signal</keyword>
<evidence type="ECO:0000256" key="1">
    <source>
        <dbReference type="SAM" id="MobiDB-lite"/>
    </source>
</evidence>
<evidence type="ECO:0000313" key="4">
    <source>
        <dbReference type="RefSeq" id="XP_017867491.1"/>
    </source>
</evidence>
<organism evidence="3 4">
    <name type="scientific">Drosophila arizonae</name>
    <name type="common">Fruit fly</name>
    <dbReference type="NCBI Taxonomy" id="7263"/>
    <lineage>
        <taxon>Eukaryota</taxon>
        <taxon>Metazoa</taxon>
        <taxon>Ecdysozoa</taxon>
        <taxon>Arthropoda</taxon>
        <taxon>Hexapoda</taxon>
        <taxon>Insecta</taxon>
        <taxon>Pterygota</taxon>
        <taxon>Neoptera</taxon>
        <taxon>Endopterygota</taxon>
        <taxon>Diptera</taxon>
        <taxon>Brachycera</taxon>
        <taxon>Muscomorpha</taxon>
        <taxon>Ephydroidea</taxon>
        <taxon>Drosophilidae</taxon>
        <taxon>Drosophila</taxon>
    </lineage>
</organism>
<keyword evidence="3" id="KW-1185">Reference proteome</keyword>
<reference evidence="4" key="3">
    <citation type="submission" date="2025-08" db="UniProtKB">
        <authorList>
            <consortium name="RefSeq"/>
        </authorList>
    </citation>
    <scope>IDENTIFICATION</scope>
    <source>
        <tissue evidence="4">Whole organism</tissue>
    </source>
</reference>
<proteinExistence type="predicted"/>
<dbReference type="RefSeq" id="XP_017867491.1">
    <property type="nucleotide sequence ID" value="XM_018012002.1"/>
</dbReference>
<feature type="region of interest" description="Disordered" evidence="1">
    <location>
        <begin position="225"/>
        <end position="244"/>
    </location>
</feature>
<accession>A0ABM1PJV5</accession>
<feature type="compositionally biased region" description="Basic residues" evidence="1">
    <location>
        <begin position="229"/>
        <end position="244"/>
    </location>
</feature>
<gene>
    <name evidence="4" type="primary">LOC108616633</name>
</gene>
<protein>
    <submittedName>
        <fullName evidence="4">Uncharacterized protein LOC108616633</fullName>
    </submittedName>
</protein>
<dbReference type="GeneID" id="108616633"/>
<name>A0ABM1PJV5_DROAR</name>
<reference evidence="3" key="2">
    <citation type="journal article" date="2016" name="G3 (Bethesda)">
        <title>Genome Evolution in Three Species of Cactophilic Drosophila.</title>
        <authorList>
            <person name="Sanchez-Flores A."/>
            <person name="Penazola F."/>
            <person name="Carpinteyro-Ponce J."/>
            <person name="Nazario-Yepiz N."/>
            <person name="Abreu-Goodger C."/>
            <person name="Machado C.A."/>
            <person name="Markow T.A."/>
        </authorList>
    </citation>
    <scope>NUCLEOTIDE SEQUENCE [LARGE SCALE GENOMIC DNA]</scope>
</reference>
<feature type="chain" id="PRO_5046451532" evidence="2">
    <location>
        <begin position="17"/>
        <end position="244"/>
    </location>
</feature>